<comment type="subcellular location">
    <subcellularLocation>
        <location evidence="1">Mitochondrion membrane</location>
        <topology evidence="1">Multi-pass membrane protein</topology>
    </subcellularLocation>
</comment>
<keyword evidence="3 7" id="KW-1133">Transmembrane helix</keyword>
<evidence type="ECO:0000256" key="5">
    <source>
        <dbReference type="ARBA" id="ARBA00023136"/>
    </source>
</evidence>
<feature type="region of interest" description="Disordered" evidence="6">
    <location>
        <begin position="1"/>
        <end position="23"/>
    </location>
</feature>
<accession>A0AAD8SE77</accession>
<reference evidence="8" key="1">
    <citation type="submission" date="2023-07" db="EMBL/GenBank/DDBJ databases">
        <title>A chromosome-level genome assembly of Lolium multiflorum.</title>
        <authorList>
            <person name="Chen Y."/>
            <person name="Copetti D."/>
            <person name="Kolliker R."/>
            <person name="Studer B."/>
        </authorList>
    </citation>
    <scope>NUCLEOTIDE SEQUENCE</scope>
    <source>
        <strain evidence="8">02402/16</strain>
        <tissue evidence="8">Leaf</tissue>
    </source>
</reference>
<evidence type="ECO:0000256" key="7">
    <source>
        <dbReference type="SAM" id="Phobius"/>
    </source>
</evidence>
<keyword evidence="5 7" id="KW-0472">Membrane</keyword>
<feature type="transmembrane region" description="Helical" evidence="7">
    <location>
        <begin position="298"/>
        <end position="318"/>
    </location>
</feature>
<evidence type="ECO:0000256" key="3">
    <source>
        <dbReference type="ARBA" id="ARBA00022989"/>
    </source>
</evidence>
<organism evidence="8 9">
    <name type="scientific">Lolium multiflorum</name>
    <name type="common">Italian ryegrass</name>
    <name type="synonym">Lolium perenne subsp. multiflorum</name>
    <dbReference type="NCBI Taxonomy" id="4521"/>
    <lineage>
        <taxon>Eukaryota</taxon>
        <taxon>Viridiplantae</taxon>
        <taxon>Streptophyta</taxon>
        <taxon>Embryophyta</taxon>
        <taxon>Tracheophyta</taxon>
        <taxon>Spermatophyta</taxon>
        <taxon>Magnoliopsida</taxon>
        <taxon>Liliopsida</taxon>
        <taxon>Poales</taxon>
        <taxon>Poaceae</taxon>
        <taxon>BOP clade</taxon>
        <taxon>Pooideae</taxon>
        <taxon>Poodae</taxon>
        <taxon>Poeae</taxon>
        <taxon>Poeae Chloroplast Group 2 (Poeae type)</taxon>
        <taxon>Loliodinae</taxon>
        <taxon>Loliinae</taxon>
        <taxon>Lolium</taxon>
    </lineage>
</organism>
<dbReference type="PANTHER" id="PTHR28234:SF1">
    <property type="entry name" value="NUCLEAR CONTROL OF ATPASE PROTEIN 2"/>
    <property type="match status" value="1"/>
</dbReference>
<comment type="caution">
    <text evidence="8">The sequence shown here is derived from an EMBL/GenBank/DDBJ whole genome shotgun (WGS) entry which is preliminary data.</text>
</comment>
<evidence type="ECO:0000256" key="2">
    <source>
        <dbReference type="ARBA" id="ARBA00022692"/>
    </source>
</evidence>
<feature type="transmembrane region" description="Helical" evidence="7">
    <location>
        <begin position="464"/>
        <end position="484"/>
    </location>
</feature>
<evidence type="ECO:0000313" key="9">
    <source>
        <dbReference type="Proteomes" id="UP001231189"/>
    </source>
</evidence>
<keyword evidence="2 7" id="KW-0812">Transmembrane</keyword>
<proteinExistence type="predicted"/>
<feature type="compositionally biased region" description="Polar residues" evidence="6">
    <location>
        <begin position="1"/>
        <end position="14"/>
    </location>
</feature>
<sequence length="615" mass="69436">MATTPPTQNPNSGDPSEAANSAAASAPAAPVRIWSSLFAGLPPSKDTRLLAAVSDHHRRLFRGRRSRRPTLPLPIYRPPIEDTDEMAVARAILEDIVYHTLSSLHTIQEILLYWQSRAEQTRLQRMYFMACQRGPRAFVEAACGILSRLRSNTSPFPYLLNSANCMLTTKRARLKSMKHCLAAFLAEVYSEVSKHMEGPPENSDKSLHTLFIVLNRVFPKLEASLRNASEGGPALFTHDGNSSELLFERLPEVDVESSQWTEALSTDAIGLIYQNLQKLDSFISSQFSSLKKPNNLTVYWIPYTCGAIGLSACSLWLLRHSNLMGSSDMDNWTQCGKELVARFRDKHVEKPTIPLKELLETFEGTDELAMEQDIQQTDRSLRRMLFAFCEKNSLEKMPQDVSTQALVGTATKRYVEKSIHPIQNEFSEGLANVMLLKILEMNLELLLQRSRLLHKQLLKATGRYVATLAALPAYGLSLLLLRFGRALFAMHDRRGRIARHERKLLLIGIDQMLMKSRKCMVNGMEKEASCNFGLILYNLDSLYKGVESDAKRTGEWSSVREDIVVLTKPHLGMEDQLFALSRLQDLYACIFQSPCPGSAYHQLQLLRSERDDIQT</sequence>
<dbReference type="GO" id="GO:0005741">
    <property type="term" value="C:mitochondrial outer membrane"/>
    <property type="evidence" value="ECO:0007669"/>
    <property type="project" value="TreeGrafter"/>
</dbReference>
<name>A0AAD8SE77_LOLMU</name>
<evidence type="ECO:0000256" key="4">
    <source>
        <dbReference type="ARBA" id="ARBA00023128"/>
    </source>
</evidence>
<dbReference type="AlphaFoldDB" id="A0AAD8SE77"/>
<gene>
    <name evidence="8" type="ORF">QYE76_067808</name>
</gene>
<protein>
    <submittedName>
        <fullName evidence="8">Uncharacterized protein</fullName>
    </submittedName>
</protein>
<dbReference type="PANTHER" id="PTHR28234">
    <property type="entry name" value="NUCLEAR CONTROL OF ATPASE PROTEIN 2"/>
    <property type="match status" value="1"/>
</dbReference>
<keyword evidence="4" id="KW-0496">Mitochondrion</keyword>
<dbReference type="Pfam" id="PF08637">
    <property type="entry name" value="NCA2"/>
    <property type="match status" value="1"/>
</dbReference>
<evidence type="ECO:0000313" key="8">
    <source>
        <dbReference type="EMBL" id="KAK1650003.1"/>
    </source>
</evidence>
<dbReference type="Proteomes" id="UP001231189">
    <property type="component" value="Unassembled WGS sequence"/>
</dbReference>
<keyword evidence="9" id="KW-1185">Reference proteome</keyword>
<evidence type="ECO:0000256" key="6">
    <source>
        <dbReference type="SAM" id="MobiDB-lite"/>
    </source>
</evidence>
<evidence type="ECO:0000256" key="1">
    <source>
        <dbReference type="ARBA" id="ARBA00004225"/>
    </source>
</evidence>
<dbReference type="InterPro" id="IPR013946">
    <property type="entry name" value="NCA2-like"/>
</dbReference>
<dbReference type="EMBL" id="JAUUTY010000004">
    <property type="protein sequence ID" value="KAK1650003.1"/>
    <property type="molecule type" value="Genomic_DNA"/>
</dbReference>